<accession>A0A1H6CRW0</accession>
<feature type="domain" description="Amidohydrolase-related" evidence="2">
    <location>
        <begin position="12"/>
        <end position="322"/>
    </location>
</feature>
<dbReference type="GO" id="GO:0005829">
    <property type="term" value="C:cytosol"/>
    <property type="evidence" value="ECO:0007669"/>
    <property type="project" value="TreeGrafter"/>
</dbReference>
<dbReference type="SUPFAM" id="SSF51556">
    <property type="entry name" value="Metallo-dependent hydrolases"/>
    <property type="match status" value="1"/>
</dbReference>
<protein>
    <submittedName>
        <fullName evidence="3">Aminocarboxymuconate-semialdehyde decarboxylase</fullName>
    </submittedName>
</protein>
<dbReference type="EMBL" id="FNUY01000012">
    <property type="protein sequence ID" value="SEG75714.1"/>
    <property type="molecule type" value="Genomic_DNA"/>
</dbReference>
<keyword evidence="4" id="KW-1185">Reference proteome</keyword>
<dbReference type="InterPro" id="IPR032465">
    <property type="entry name" value="ACMSD"/>
</dbReference>
<evidence type="ECO:0000259" key="2">
    <source>
        <dbReference type="Pfam" id="PF04909"/>
    </source>
</evidence>
<dbReference type="AlphaFoldDB" id="A0A1H6CRW0"/>
<organism evidence="3 4">
    <name type="scientific">Bosea lathyri</name>
    <dbReference type="NCBI Taxonomy" id="1036778"/>
    <lineage>
        <taxon>Bacteria</taxon>
        <taxon>Pseudomonadati</taxon>
        <taxon>Pseudomonadota</taxon>
        <taxon>Alphaproteobacteria</taxon>
        <taxon>Hyphomicrobiales</taxon>
        <taxon>Boseaceae</taxon>
        <taxon>Bosea</taxon>
    </lineage>
</organism>
<dbReference type="Pfam" id="PF04909">
    <property type="entry name" value="Amidohydro_2"/>
    <property type="match status" value="1"/>
</dbReference>
<dbReference type="PANTHER" id="PTHR21240:SF28">
    <property type="entry name" value="ISO-OROTATE DECARBOXYLASE (EUROFUNG)"/>
    <property type="match status" value="1"/>
</dbReference>
<dbReference type="GO" id="GO:0016831">
    <property type="term" value="F:carboxy-lyase activity"/>
    <property type="evidence" value="ECO:0007669"/>
    <property type="project" value="InterPro"/>
</dbReference>
<evidence type="ECO:0000313" key="3">
    <source>
        <dbReference type="EMBL" id="SEG75714.1"/>
    </source>
</evidence>
<gene>
    <name evidence="3" type="ORF">SAMN04488115_11231</name>
</gene>
<dbReference type="PANTHER" id="PTHR21240">
    <property type="entry name" value="2-AMINO-3-CARBOXYLMUCONATE-6-SEMIALDEHYDE DECARBOXYLASE"/>
    <property type="match status" value="1"/>
</dbReference>
<reference evidence="3 4" key="1">
    <citation type="submission" date="2016-10" db="EMBL/GenBank/DDBJ databases">
        <authorList>
            <person name="de Groot N.N."/>
        </authorList>
    </citation>
    <scope>NUCLEOTIDE SEQUENCE [LARGE SCALE GENOMIC DNA]</scope>
    <source>
        <strain evidence="3 4">DSM 26656</strain>
    </source>
</reference>
<proteinExistence type="predicted"/>
<dbReference type="GO" id="GO:0016787">
    <property type="term" value="F:hydrolase activity"/>
    <property type="evidence" value="ECO:0007669"/>
    <property type="project" value="InterPro"/>
</dbReference>
<evidence type="ECO:0000256" key="1">
    <source>
        <dbReference type="ARBA" id="ARBA00023239"/>
    </source>
</evidence>
<dbReference type="Proteomes" id="UP000236743">
    <property type="component" value="Unassembled WGS sequence"/>
</dbReference>
<sequence length="326" mass="35279">MDQAEPERIALDIHAHLAPVLPERLGAIPGVDWNADPGTLTIDGYTLAAPSVYRAEALIGWMDTNRVERAWISIPPPLYRLDLDEAATRSWTLYVNDGLDALAALFPERLAPLHHLPVSHPALAAEIATDRAGRGVARFAMPAGSQAREIILSDPAYAPLWATLDESRAFLFLHPCKGCDPRYEPFYLHNLMGSPVETALAAAHLAMSGVLERHPGMRVCLAHGGGAAAAVAGRLERGQLTGRPGADTGAQKPRLAFRRFCVDCITHDPAALRLATEIHGEGHVLFGSDWPFSMGLPDPHAQLSDTDPALRRKIFHDNPVALGLLK</sequence>
<dbReference type="InterPro" id="IPR006680">
    <property type="entry name" value="Amidohydro-rel"/>
</dbReference>
<evidence type="ECO:0000313" key="4">
    <source>
        <dbReference type="Proteomes" id="UP000236743"/>
    </source>
</evidence>
<keyword evidence="1" id="KW-0456">Lyase</keyword>
<dbReference type="Gene3D" id="3.20.20.140">
    <property type="entry name" value="Metal-dependent hydrolases"/>
    <property type="match status" value="1"/>
</dbReference>
<name>A0A1H6CRW0_9HYPH</name>
<dbReference type="InterPro" id="IPR032466">
    <property type="entry name" value="Metal_Hydrolase"/>
</dbReference>
<dbReference type="GO" id="GO:0019748">
    <property type="term" value="P:secondary metabolic process"/>
    <property type="evidence" value="ECO:0007669"/>
    <property type="project" value="TreeGrafter"/>
</dbReference>